<keyword evidence="9 14" id="KW-1133">Transmembrane helix</keyword>
<evidence type="ECO:0000256" key="9">
    <source>
        <dbReference type="ARBA" id="ARBA00022989"/>
    </source>
</evidence>
<dbReference type="Proteomes" id="UP000593562">
    <property type="component" value="Unassembled WGS sequence"/>
</dbReference>
<dbReference type="GO" id="GO:0005524">
    <property type="term" value="F:ATP binding"/>
    <property type="evidence" value="ECO:0007669"/>
    <property type="project" value="UniProtKB-UniRule"/>
</dbReference>
<gene>
    <name evidence="18" type="ORF">HS088_TW11G00092</name>
</gene>
<evidence type="ECO:0000256" key="10">
    <source>
        <dbReference type="ARBA" id="ARBA00023136"/>
    </source>
</evidence>
<keyword evidence="5 15" id="KW-0732">Signal</keyword>
<dbReference type="Gene3D" id="2.10.25.10">
    <property type="entry name" value="Laminin"/>
    <property type="match status" value="1"/>
</dbReference>
<dbReference type="InterPro" id="IPR011009">
    <property type="entry name" value="Kinase-like_dom_sf"/>
</dbReference>
<evidence type="ECO:0000256" key="12">
    <source>
        <dbReference type="ARBA" id="ARBA00047951"/>
    </source>
</evidence>
<dbReference type="SMART" id="SM00220">
    <property type="entry name" value="S_TKc"/>
    <property type="match status" value="1"/>
</dbReference>
<feature type="transmembrane region" description="Helical" evidence="14">
    <location>
        <begin position="270"/>
        <end position="293"/>
    </location>
</feature>
<evidence type="ECO:0000256" key="14">
    <source>
        <dbReference type="SAM" id="Phobius"/>
    </source>
</evidence>
<dbReference type="InParanoid" id="A0A7J7D1C3"/>
<dbReference type="InterPro" id="IPR017441">
    <property type="entry name" value="Protein_kinase_ATP_BS"/>
</dbReference>
<reference evidence="18 19" key="1">
    <citation type="journal article" date="2020" name="Nat. Commun.">
        <title>Genome of Tripterygium wilfordii and identification of cytochrome P450 involved in triptolide biosynthesis.</title>
        <authorList>
            <person name="Tu L."/>
            <person name="Su P."/>
            <person name="Zhang Z."/>
            <person name="Gao L."/>
            <person name="Wang J."/>
            <person name="Hu T."/>
            <person name="Zhou J."/>
            <person name="Zhang Y."/>
            <person name="Zhao Y."/>
            <person name="Liu Y."/>
            <person name="Song Y."/>
            <person name="Tong Y."/>
            <person name="Lu Y."/>
            <person name="Yang J."/>
            <person name="Xu C."/>
            <person name="Jia M."/>
            <person name="Peters R.J."/>
            <person name="Huang L."/>
            <person name="Gao W."/>
        </authorList>
    </citation>
    <scope>NUCLEOTIDE SEQUENCE [LARGE SCALE GENOMIC DNA]</scope>
    <source>
        <strain evidence="19">cv. XIE 37</strain>
        <tissue evidence="18">Leaf</tissue>
    </source>
</reference>
<comment type="catalytic activity">
    <reaction evidence="12">
        <text>L-threonyl-[protein] + ATP = O-phospho-L-threonyl-[protein] + ADP + H(+)</text>
        <dbReference type="Rhea" id="RHEA:46608"/>
        <dbReference type="Rhea" id="RHEA-COMP:11060"/>
        <dbReference type="Rhea" id="RHEA-COMP:11605"/>
        <dbReference type="ChEBI" id="CHEBI:15378"/>
        <dbReference type="ChEBI" id="CHEBI:30013"/>
        <dbReference type="ChEBI" id="CHEBI:30616"/>
        <dbReference type="ChEBI" id="CHEBI:61977"/>
        <dbReference type="ChEBI" id="CHEBI:456216"/>
    </reaction>
</comment>
<dbReference type="Gene3D" id="3.10.350.10">
    <property type="entry name" value="LysM domain"/>
    <property type="match status" value="1"/>
</dbReference>
<evidence type="ECO:0000256" key="5">
    <source>
        <dbReference type="ARBA" id="ARBA00022729"/>
    </source>
</evidence>
<dbReference type="PANTHER" id="PTHR27005">
    <property type="entry name" value="WALL-ASSOCIATED RECEPTOR KINASE-LIKE 21"/>
    <property type="match status" value="1"/>
</dbReference>
<dbReference type="GO" id="GO:0004674">
    <property type="term" value="F:protein serine/threonine kinase activity"/>
    <property type="evidence" value="ECO:0007669"/>
    <property type="project" value="UniProtKB-KW"/>
</dbReference>
<dbReference type="PROSITE" id="PS00108">
    <property type="entry name" value="PROTEIN_KINASE_ST"/>
    <property type="match status" value="1"/>
</dbReference>
<organism evidence="18 19">
    <name type="scientific">Tripterygium wilfordii</name>
    <name type="common">Thunder God vine</name>
    <dbReference type="NCBI Taxonomy" id="458696"/>
    <lineage>
        <taxon>Eukaryota</taxon>
        <taxon>Viridiplantae</taxon>
        <taxon>Streptophyta</taxon>
        <taxon>Embryophyta</taxon>
        <taxon>Tracheophyta</taxon>
        <taxon>Spermatophyta</taxon>
        <taxon>Magnoliopsida</taxon>
        <taxon>eudicotyledons</taxon>
        <taxon>Gunneridae</taxon>
        <taxon>Pentapetalae</taxon>
        <taxon>rosids</taxon>
        <taxon>fabids</taxon>
        <taxon>Celastrales</taxon>
        <taxon>Celastraceae</taxon>
        <taxon>Tripterygium</taxon>
    </lineage>
</organism>
<dbReference type="CDD" id="cd14066">
    <property type="entry name" value="STKc_IRAK"/>
    <property type="match status" value="1"/>
</dbReference>
<evidence type="ECO:0000256" key="3">
    <source>
        <dbReference type="ARBA" id="ARBA00022679"/>
    </source>
</evidence>
<dbReference type="PROSITE" id="PS00107">
    <property type="entry name" value="PROTEIN_KINASE_ATP"/>
    <property type="match status" value="1"/>
</dbReference>
<comment type="caution">
    <text evidence="18">The sequence shown here is derived from an EMBL/GenBank/DDBJ whole genome shotgun (WGS) entry which is preliminary data.</text>
</comment>
<dbReference type="OrthoDB" id="4062651at2759"/>
<dbReference type="SUPFAM" id="SSF56112">
    <property type="entry name" value="Protein kinase-like (PK-like)"/>
    <property type="match status" value="1"/>
</dbReference>
<keyword evidence="10 14" id="KW-0472">Membrane</keyword>
<dbReference type="Gene3D" id="3.30.200.20">
    <property type="entry name" value="Phosphorylase Kinase, domain 1"/>
    <property type="match status" value="1"/>
</dbReference>
<evidence type="ECO:0000313" key="19">
    <source>
        <dbReference type="Proteomes" id="UP000593562"/>
    </source>
</evidence>
<dbReference type="CDD" id="cd00118">
    <property type="entry name" value="LysM"/>
    <property type="match status" value="1"/>
</dbReference>
<accession>A0A7J7D1C3</accession>
<comment type="subcellular location">
    <subcellularLocation>
        <location evidence="1">Membrane</location>
        <topology evidence="1">Single-pass type I membrane protein</topology>
    </subcellularLocation>
</comment>
<dbReference type="InterPro" id="IPR056562">
    <property type="entry name" value="LysM2_CERK1_LYK3_4_5"/>
</dbReference>
<dbReference type="SUPFAM" id="SSF57196">
    <property type="entry name" value="EGF/Laminin"/>
    <property type="match status" value="1"/>
</dbReference>
<dbReference type="EMBL" id="JAAARO010000011">
    <property type="protein sequence ID" value="KAF5740029.1"/>
    <property type="molecule type" value="Genomic_DNA"/>
</dbReference>
<feature type="domain" description="Protein kinase" evidence="16">
    <location>
        <begin position="345"/>
        <end position="620"/>
    </location>
</feature>
<keyword evidence="4 14" id="KW-0812">Transmembrane</keyword>
<keyword evidence="7 18" id="KW-0418">Kinase</keyword>
<dbReference type="Pfam" id="PF23473">
    <property type="entry name" value="LysM3_LYK4_5"/>
    <property type="match status" value="1"/>
</dbReference>
<protein>
    <submittedName>
        <fullName evidence="18">Protein kinase Peptidoglycan-binding LysM</fullName>
    </submittedName>
</protein>
<evidence type="ECO:0000256" key="6">
    <source>
        <dbReference type="ARBA" id="ARBA00022741"/>
    </source>
</evidence>
<dbReference type="InterPro" id="IPR000719">
    <property type="entry name" value="Prot_kinase_dom"/>
</dbReference>
<comment type="catalytic activity">
    <reaction evidence="11">
        <text>L-seryl-[protein] + ATP = O-phospho-L-seryl-[protein] + ADP + H(+)</text>
        <dbReference type="Rhea" id="RHEA:17989"/>
        <dbReference type="Rhea" id="RHEA-COMP:9863"/>
        <dbReference type="Rhea" id="RHEA-COMP:11604"/>
        <dbReference type="ChEBI" id="CHEBI:15378"/>
        <dbReference type="ChEBI" id="CHEBI:29999"/>
        <dbReference type="ChEBI" id="CHEBI:30616"/>
        <dbReference type="ChEBI" id="CHEBI:83421"/>
        <dbReference type="ChEBI" id="CHEBI:456216"/>
    </reaction>
</comment>
<dbReference type="PROSITE" id="PS51782">
    <property type="entry name" value="LYSM"/>
    <property type="match status" value="1"/>
</dbReference>
<keyword evidence="6 13" id="KW-0547">Nucleotide-binding</keyword>
<dbReference type="AlphaFoldDB" id="A0A7J7D1C3"/>
<evidence type="ECO:0000313" key="18">
    <source>
        <dbReference type="EMBL" id="KAF5740029.1"/>
    </source>
</evidence>
<dbReference type="PROSITE" id="PS50011">
    <property type="entry name" value="PROTEIN_KINASE_DOM"/>
    <property type="match status" value="1"/>
</dbReference>
<evidence type="ECO:0000259" key="17">
    <source>
        <dbReference type="PROSITE" id="PS51782"/>
    </source>
</evidence>
<feature type="signal peptide" evidence="15">
    <location>
        <begin position="1"/>
        <end position="23"/>
    </location>
</feature>
<feature type="binding site" evidence="13">
    <location>
        <position position="373"/>
    </location>
    <ligand>
        <name>ATP</name>
        <dbReference type="ChEBI" id="CHEBI:30616"/>
    </ligand>
</feature>
<sequence>MDLPSFCIFFFISLFLLPQSSLGQQAYYIESSDNCNETTALSKGYRCNRPQMSCQSFVSFQAKPPYDSPTAIASILGSDPSSIASINNIPSTHKISDNKTIIVPVYCSCSGNIFQHYASYNVVAGDTYYLLAKEVYTALSTCPALIGQNYYYPVEIPIGAELTIPIRCACPSENQTAEGVSSLLLYNVMPGDSIGSIGEAFGVTQKSILEANMLSENDTIYALTPLLIPLHSKNCKENPGSFYCYCPNGYLASQEGIRCIQRRKRLSTKVAVLLGVGIGMGFLCLCLLGYYLYRVVKERRNRIRKEKLFKQNGGMLLQQKLASNGITEKGKIFTEEELHRATDNYNQSRLLGQGGYGMVYKGMLPDGSIVAVKRSKEIDRSQIQQFVNEVVILSLINHRNIVKLLGCCLETDFPLLVYEFVPNGTLSQHIHEKNEESTITWEQRLRIACEVAGAVSYMHSAASFPIFHRDIKPSNILLDEKYRAKVSDFGTSRSIPFDKTHFTTAVQGTFGYLDPEYFQSGQFSDKSDVYSFGVVLVELLAGKKPLSIYQGEEEDRNLVSHFISSMKDDRLLDILHPRAAKEGSREDIHCVAKLAIRCLRLNGKKRPTMKEVAMELEGLMKSQKGLQVEQDSDIFRDEVSFVPSGGESTEQSFLISFEMESSSSV</sequence>
<dbReference type="InterPro" id="IPR018392">
    <property type="entry name" value="LysM"/>
</dbReference>
<name>A0A7J7D1C3_TRIWF</name>
<dbReference type="PANTHER" id="PTHR27005:SF537">
    <property type="entry name" value="LYSM TYPE RECEPTOR KINASE"/>
    <property type="match status" value="1"/>
</dbReference>
<keyword evidence="8 13" id="KW-0067">ATP-binding</keyword>
<dbReference type="InterPro" id="IPR056563">
    <property type="entry name" value="LysM3_LYK4_5"/>
</dbReference>
<feature type="domain" description="LysM" evidence="17">
    <location>
        <begin position="184"/>
        <end position="228"/>
    </location>
</feature>
<evidence type="ECO:0000259" key="16">
    <source>
        <dbReference type="PROSITE" id="PS50011"/>
    </source>
</evidence>
<dbReference type="SMART" id="SM00257">
    <property type="entry name" value="LysM"/>
    <property type="match status" value="3"/>
</dbReference>
<keyword evidence="19" id="KW-1185">Reference proteome</keyword>
<feature type="chain" id="PRO_5029517938" evidence="15">
    <location>
        <begin position="24"/>
        <end position="665"/>
    </location>
</feature>
<dbReference type="InterPro" id="IPR008271">
    <property type="entry name" value="Ser/Thr_kinase_AS"/>
</dbReference>
<evidence type="ECO:0000256" key="11">
    <source>
        <dbReference type="ARBA" id="ARBA00047558"/>
    </source>
</evidence>
<dbReference type="Pfam" id="PF00069">
    <property type="entry name" value="Pkinase"/>
    <property type="match status" value="1"/>
</dbReference>
<evidence type="ECO:0000256" key="2">
    <source>
        <dbReference type="ARBA" id="ARBA00022527"/>
    </source>
</evidence>
<keyword evidence="2" id="KW-0723">Serine/threonine-protein kinase</keyword>
<dbReference type="InterPro" id="IPR056561">
    <property type="entry name" value="NFP_LYK_LysM1"/>
</dbReference>
<dbReference type="Pfam" id="PF23446">
    <property type="entry name" value="LysM1_NFP_LYK"/>
    <property type="match status" value="1"/>
</dbReference>
<evidence type="ECO:0000256" key="13">
    <source>
        <dbReference type="PROSITE-ProRule" id="PRU10141"/>
    </source>
</evidence>
<evidence type="ECO:0000256" key="15">
    <source>
        <dbReference type="SAM" id="SignalP"/>
    </source>
</evidence>
<dbReference type="FunFam" id="3.30.200.20:FF:000043">
    <property type="entry name" value="Wall-associated receptor kinase 2"/>
    <property type="match status" value="1"/>
</dbReference>
<keyword evidence="3" id="KW-0808">Transferase</keyword>
<dbReference type="Gene3D" id="1.10.510.10">
    <property type="entry name" value="Transferase(Phosphotransferase) domain 1"/>
    <property type="match status" value="1"/>
</dbReference>
<dbReference type="GO" id="GO:0007166">
    <property type="term" value="P:cell surface receptor signaling pathway"/>
    <property type="evidence" value="ECO:0007669"/>
    <property type="project" value="InterPro"/>
</dbReference>
<dbReference type="FunFam" id="1.10.510.10:FF:000084">
    <property type="entry name" value="Wall-associated receptor kinase 2"/>
    <property type="match status" value="1"/>
</dbReference>
<dbReference type="InterPro" id="IPR045274">
    <property type="entry name" value="WAK-like"/>
</dbReference>
<dbReference type="Pfam" id="PF23472">
    <property type="entry name" value="LysM2_CERK1_LYK3_4_5"/>
    <property type="match status" value="1"/>
</dbReference>
<evidence type="ECO:0000256" key="1">
    <source>
        <dbReference type="ARBA" id="ARBA00004479"/>
    </source>
</evidence>
<evidence type="ECO:0000256" key="8">
    <source>
        <dbReference type="ARBA" id="ARBA00022840"/>
    </source>
</evidence>
<dbReference type="InterPro" id="IPR036779">
    <property type="entry name" value="LysM_dom_sf"/>
</dbReference>
<evidence type="ECO:0000256" key="4">
    <source>
        <dbReference type="ARBA" id="ARBA00022692"/>
    </source>
</evidence>
<proteinExistence type="predicted"/>
<dbReference type="GO" id="GO:0005886">
    <property type="term" value="C:plasma membrane"/>
    <property type="evidence" value="ECO:0007669"/>
    <property type="project" value="TreeGrafter"/>
</dbReference>
<evidence type="ECO:0000256" key="7">
    <source>
        <dbReference type="ARBA" id="ARBA00022777"/>
    </source>
</evidence>